<proteinExistence type="inferred from homology"/>
<gene>
    <name evidence="3" type="ORF">ETSY1_38100</name>
</gene>
<protein>
    <submittedName>
        <fullName evidence="3">3-ketoacyl-ACP reductase</fullName>
    </submittedName>
</protein>
<dbReference type="HOGENOM" id="CLU_010194_1_2_7"/>
<dbReference type="Gene3D" id="3.40.50.720">
    <property type="entry name" value="NAD(P)-binding Rossmann-like Domain"/>
    <property type="match status" value="1"/>
</dbReference>
<dbReference type="GO" id="GO:0016491">
    <property type="term" value="F:oxidoreductase activity"/>
    <property type="evidence" value="ECO:0007669"/>
    <property type="project" value="UniProtKB-KW"/>
</dbReference>
<dbReference type="EMBL" id="AZHW01001189">
    <property type="protein sequence ID" value="ETW93694.1"/>
    <property type="molecule type" value="Genomic_DNA"/>
</dbReference>
<reference evidence="3 4" key="1">
    <citation type="journal article" date="2014" name="Nature">
        <title>An environmental bacterial taxon with a large and distinct metabolic repertoire.</title>
        <authorList>
            <person name="Wilson M.C."/>
            <person name="Mori T."/>
            <person name="Ruckert C."/>
            <person name="Uria A.R."/>
            <person name="Helf M.J."/>
            <person name="Takada K."/>
            <person name="Gernert C."/>
            <person name="Steffens U.A."/>
            <person name="Heycke N."/>
            <person name="Schmitt S."/>
            <person name="Rinke C."/>
            <person name="Helfrich E.J."/>
            <person name="Brachmann A.O."/>
            <person name="Gurgui C."/>
            <person name="Wakimoto T."/>
            <person name="Kracht M."/>
            <person name="Crusemann M."/>
            <person name="Hentschel U."/>
            <person name="Abe I."/>
            <person name="Matsunaga S."/>
            <person name="Kalinowski J."/>
            <person name="Takeyama H."/>
            <person name="Piel J."/>
        </authorList>
    </citation>
    <scope>NUCLEOTIDE SEQUENCE [LARGE SCALE GENOMIC DNA]</scope>
    <source>
        <strain evidence="4">TSY1</strain>
    </source>
</reference>
<organism evidence="3 4">
    <name type="scientific">Entotheonella factor</name>
    <dbReference type="NCBI Taxonomy" id="1429438"/>
    <lineage>
        <taxon>Bacteria</taxon>
        <taxon>Pseudomonadati</taxon>
        <taxon>Nitrospinota/Tectimicrobiota group</taxon>
        <taxon>Candidatus Tectimicrobiota</taxon>
        <taxon>Candidatus Entotheonellia</taxon>
        <taxon>Candidatus Entotheonellales</taxon>
        <taxon>Candidatus Entotheonellaceae</taxon>
        <taxon>Candidatus Entotheonella</taxon>
    </lineage>
</organism>
<sequence length="257" mass="26569">MDLGLAGKKALVTGGTRGIGRAIVELLANEGCHVGLCARDARAVQATVTGLAAKGVRATGEAVDVGDGPALKTWVKAVADEFGGLDIVVANVSGFGVSPNDEGWQKSYTVDIMGTVHAVEAAMPFLEISEAASVVAIASVGALESFGGTYNTVRPYDAMKAAQITYAAQLSSALASKGIRVNTVSPGSTYFPGGIWHQREQDAPEVFNSMLARMPMGRFGRPEEVANAVVFLASPAASFVTGVNLVVDGGQTRRVQL</sequence>
<keyword evidence="2" id="KW-0560">Oxidoreductase</keyword>
<dbReference type="CDD" id="cd05233">
    <property type="entry name" value="SDR_c"/>
    <property type="match status" value="1"/>
</dbReference>
<dbReference type="FunFam" id="3.40.50.720:FF:000084">
    <property type="entry name" value="Short-chain dehydrogenase reductase"/>
    <property type="match status" value="1"/>
</dbReference>
<dbReference type="PRINTS" id="PR00081">
    <property type="entry name" value="GDHRDH"/>
</dbReference>
<dbReference type="Proteomes" id="UP000019141">
    <property type="component" value="Unassembled WGS sequence"/>
</dbReference>
<dbReference type="Pfam" id="PF13561">
    <property type="entry name" value="adh_short_C2"/>
    <property type="match status" value="1"/>
</dbReference>
<dbReference type="SUPFAM" id="SSF51735">
    <property type="entry name" value="NAD(P)-binding Rossmann-fold domains"/>
    <property type="match status" value="1"/>
</dbReference>
<dbReference type="AlphaFoldDB" id="W4L703"/>
<dbReference type="InterPro" id="IPR036291">
    <property type="entry name" value="NAD(P)-bd_dom_sf"/>
</dbReference>
<comment type="similarity">
    <text evidence="1">Belongs to the short-chain dehydrogenases/reductases (SDR) family.</text>
</comment>
<accession>W4L703</accession>
<evidence type="ECO:0000256" key="2">
    <source>
        <dbReference type="ARBA" id="ARBA00023002"/>
    </source>
</evidence>
<name>W4L703_ENTF1</name>
<evidence type="ECO:0000313" key="4">
    <source>
        <dbReference type="Proteomes" id="UP000019141"/>
    </source>
</evidence>
<dbReference type="PANTHER" id="PTHR43943">
    <property type="entry name" value="DEHYDROGENASE/REDUCTASE (SDR FAMILY) MEMBER 4"/>
    <property type="match status" value="1"/>
</dbReference>
<evidence type="ECO:0000313" key="3">
    <source>
        <dbReference type="EMBL" id="ETW93694.1"/>
    </source>
</evidence>
<dbReference type="InterPro" id="IPR002347">
    <property type="entry name" value="SDR_fam"/>
</dbReference>
<dbReference type="PANTHER" id="PTHR43943:SF17">
    <property type="entry name" value="3-PHENYLPROPIONATE-DIHYDRODIOL_CINNAMIC ACID-DIHYDRODIOL DEHYDROGENASE"/>
    <property type="match status" value="1"/>
</dbReference>
<keyword evidence="4" id="KW-1185">Reference proteome</keyword>
<evidence type="ECO:0000256" key="1">
    <source>
        <dbReference type="ARBA" id="ARBA00006484"/>
    </source>
</evidence>
<comment type="caution">
    <text evidence="3">The sequence shown here is derived from an EMBL/GenBank/DDBJ whole genome shotgun (WGS) entry which is preliminary data.</text>
</comment>